<dbReference type="GO" id="GO:0000209">
    <property type="term" value="P:protein polyubiquitination"/>
    <property type="evidence" value="ECO:0007669"/>
    <property type="project" value="TreeGrafter"/>
</dbReference>
<dbReference type="SUPFAM" id="SSF50978">
    <property type="entry name" value="WD40 repeat-like"/>
    <property type="match status" value="1"/>
</dbReference>
<dbReference type="AlphaFoldDB" id="A0A915JP94"/>
<dbReference type="InterPro" id="IPR015943">
    <property type="entry name" value="WD40/YVTN_repeat-like_dom_sf"/>
</dbReference>
<feature type="domain" description="SOCS box" evidence="5">
    <location>
        <begin position="310"/>
        <end position="350"/>
    </location>
</feature>
<dbReference type="PANTHER" id="PTHR15622:SF2">
    <property type="entry name" value="U4_U6 SMALL NUCLEAR RIBONUCLEOPROTEIN PRP4"/>
    <property type="match status" value="1"/>
</dbReference>
<dbReference type="InterPro" id="IPR051983">
    <property type="entry name" value="WSB_SOCS-box_domain"/>
</dbReference>
<dbReference type="WBParaSite" id="nRc.2.0.1.t28074-RA">
    <property type="protein sequence ID" value="nRc.2.0.1.t28074-RA"/>
    <property type="gene ID" value="nRc.2.0.1.g28074"/>
</dbReference>
<evidence type="ECO:0000256" key="4">
    <source>
        <dbReference type="PROSITE-ProRule" id="PRU00221"/>
    </source>
</evidence>
<dbReference type="InterPro" id="IPR001496">
    <property type="entry name" value="SOCS_box"/>
</dbReference>
<feature type="repeat" description="WD" evidence="4">
    <location>
        <begin position="103"/>
        <end position="121"/>
    </location>
</feature>
<dbReference type="Pfam" id="PF00400">
    <property type="entry name" value="WD40"/>
    <property type="match status" value="4"/>
</dbReference>
<name>A0A915JP94_ROMCU</name>
<dbReference type="PROSITE" id="PS00678">
    <property type="entry name" value="WD_REPEATS_1"/>
    <property type="match status" value="1"/>
</dbReference>
<dbReference type="OMA" id="TITAWHP"/>
<dbReference type="InterPro" id="IPR001680">
    <property type="entry name" value="WD40_rpt"/>
</dbReference>
<dbReference type="PROSITE" id="PS50294">
    <property type="entry name" value="WD_REPEATS_REGION"/>
    <property type="match status" value="1"/>
</dbReference>
<accession>A0A915JP94</accession>
<keyword evidence="3" id="KW-0833">Ubl conjugation pathway</keyword>
<proteinExistence type="predicted"/>
<evidence type="ECO:0000259" key="5">
    <source>
        <dbReference type="PROSITE" id="PS50225"/>
    </source>
</evidence>
<sequence>MVVQCDDEVWSMTFGLTPSRPPKQDTENAGRRRASLTKCPDFYNFRAPCNRLVLAVGLRNGRIRLYSVYAARFITELIDHKLPIRQIQFRPFVFLNDNDREKDSMILLSASRDSTLKLWNLYDDCNMFKTLEHHEKGEWVMCCSWAPNGRWAASGGTPSSLFVYDANNWTLFRNLKGHLNVVTACQFSPDSALLASSSFDTTLILWDFQKGVKLRHFWHLLPAPRLIYASGANGFHVRSLSFSPDGEHLASVCDDGFLRTWSIFDAHDTPETVAIGAVSNAMCASFSPDGAFLSVGTRGGGVRFFVSYMRVKHLTEICRGAVRKICHSNDRVQNLPLSKQLKSFLLYEFM</sequence>
<dbReference type="Proteomes" id="UP000887565">
    <property type="component" value="Unplaced"/>
</dbReference>
<evidence type="ECO:0000313" key="6">
    <source>
        <dbReference type="Proteomes" id="UP000887565"/>
    </source>
</evidence>
<evidence type="ECO:0000256" key="3">
    <source>
        <dbReference type="ARBA" id="ARBA00022786"/>
    </source>
</evidence>
<keyword evidence="2" id="KW-0677">Repeat</keyword>
<dbReference type="InterPro" id="IPR020472">
    <property type="entry name" value="WD40_PAC1"/>
</dbReference>
<feature type="repeat" description="WD" evidence="4">
    <location>
        <begin position="175"/>
        <end position="216"/>
    </location>
</feature>
<organism evidence="6 7">
    <name type="scientific">Romanomermis culicivorax</name>
    <name type="common">Nematode worm</name>
    <dbReference type="NCBI Taxonomy" id="13658"/>
    <lineage>
        <taxon>Eukaryota</taxon>
        <taxon>Metazoa</taxon>
        <taxon>Ecdysozoa</taxon>
        <taxon>Nematoda</taxon>
        <taxon>Enoplea</taxon>
        <taxon>Dorylaimia</taxon>
        <taxon>Mermithida</taxon>
        <taxon>Mermithoidea</taxon>
        <taxon>Mermithidae</taxon>
        <taxon>Romanomermis</taxon>
    </lineage>
</organism>
<dbReference type="PROSITE" id="PS50082">
    <property type="entry name" value="WD_REPEATS_2"/>
    <property type="match status" value="3"/>
</dbReference>
<dbReference type="SMART" id="SM00320">
    <property type="entry name" value="WD40"/>
    <property type="match status" value="5"/>
</dbReference>
<evidence type="ECO:0000256" key="1">
    <source>
        <dbReference type="ARBA" id="ARBA00022574"/>
    </source>
</evidence>
<dbReference type="PANTHER" id="PTHR15622">
    <property type="entry name" value="WD40 REPEAT PROTEIN"/>
    <property type="match status" value="1"/>
</dbReference>
<reference evidence="7" key="1">
    <citation type="submission" date="2022-11" db="UniProtKB">
        <authorList>
            <consortium name="WormBaseParasite"/>
        </authorList>
    </citation>
    <scope>IDENTIFICATION</scope>
</reference>
<evidence type="ECO:0000313" key="7">
    <source>
        <dbReference type="WBParaSite" id="nRc.2.0.1.t28074-RA"/>
    </source>
</evidence>
<dbReference type="Gene3D" id="2.130.10.10">
    <property type="entry name" value="YVTN repeat-like/Quinoprotein amine dehydrogenase"/>
    <property type="match status" value="2"/>
</dbReference>
<keyword evidence="6" id="KW-1185">Reference proteome</keyword>
<dbReference type="InterPro" id="IPR019775">
    <property type="entry name" value="WD40_repeat_CS"/>
</dbReference>
<dbReference type="PROSITE" id="PS50225">
    <property type="entry name" value="SOCS"/>
    <property type="match status" value="1"/>
</dbReference>
<dbReference type="InterPro" id="IPR036322">
    <property type="entry name" value="WD40_repeat_dom_sf"/>
</dbReference>
<dbReference type="PRINTS" id="PR00320">
    <property type="entry name" value="GPROTEINBRPT"/>
</dbReference>
<feature type="repeat" description="WD" evidence="4">
    <location>
        <begin position="237"/>
        <end position="263"/>
    </location>
</feature>
<evidence type="ECO:0000256" key="2">
    <source>
        <dbReference type="ARBA" id="ARBA00022737"/>
    </source>
</evidence>
<keyword evidence="1 4" id="KW-0853">WD repeat</keyword>
<protein>
    <submittedName>
        <fullName evidence="7">SOCS box domain-containing protein</fullName>
    </submittedName>
</protein>